<keyword evidence="4" id="KW-0378">Hydrolase</keyword>
<dbReference type="OrthoDB" id="5918597at2759"/>
<dbReference type="PANTHER" id="PTHR24250:SF31">
    <property type="entry name" value="PEPTIDASE S1 DOMAIN-CONTAINING PROTEIN"/>
    <property type="match status" value="1"/>
</dbReference>
<dbReference type="SUPFAM" id="SSF50494">
    <property type="entry name" value="Trypsin-like serine proteases"/>
    <property type="match status" value="1"/>
</dbReference>
<comment type="caution">
    <text evidence="6">The sequence shown here is derived from an EMBL/GenBank/DDBJ whole genome shotgun (WGS) entry which is preliminary data.</text>
</comment>
<comment type="subcellular location">
    <subcellularLocation>
        <location evidence="1">Secreted</location>
    </subcellularLocation>
</comment>
<evidence type="ECO:0000259" key="5">
    <source>
        <dbReference type="PROSITE" id="PS50240"/>
    </source>
</evidence>
<sequence length="243" mass="26348">CGVPAIPPVLSGTARIVNGKAAFPGSWPWQVSLQYSNGFHFCGGSLISRNWVVTAAHCNVRKFHRVVAGMFDKRSKKNVQVLRIAQVFENPGFIKHNSSNDIALLKLATPARFSNIVSPVCLPRAEDNFSIGSLCVTTGWGRTNFHGVGSNKLLQATMPLLYNDECADIWGPVITDAMVCAGANYITSCLGDSGSPLVCRKDGAWTLVGIVSFVSASCRTSIPTVYSLVTEFRPWIQKILTQN</sequence>
<reference evidence="6" key="1">
    <citation type="journal article" date="2021" name="Evol. Appl.">
        <title>The genome of the Pyrenean desman and the effects of bottlenecks and inbreeding on the genomic landscape of an endangered species.</title>
        <authorList>
            <person name="Escoda L."/>
            <person name="Castresana J."/>
        </authorList>
    </citation>
    <scope>NUCLEOTIDE SEQUENCE</scope>
    <source>
        <strain evidence="6">IBE-C5619</strain>
    </source>
</reference>
<dbReference type="InterPro" id="IPR001254">
    <property type="entry name" value="Trypsin_dom"/>
</dbReference>
<dbReference type="Pfam" id="PF00089">
    <property type="entry name" value="Trypsin"/>
    <property type="match status" value="1"/>
</dbReference>
<keyword evidence="4" id="KW-0720">Serine protease</keyword>
<dbReference type="FunFam" id="2.40.10.10:FF:000038">
    <property type="entry name" value="Serine protease"/>
    <property type="match status" value="1"/>
</dbReference>
<proteinExistence type="predicted"/>
<evidence type="ECO:0000256" key="2">
    <source>
        <dbReference type="ARBA" id="ARBA00022525"/>
    </source>
</evidence>
<dbReference type="Proteomes" id="UP000700334">
    <property type="component" value="Unassembled WGS sequence"/>
</dbReference>
<organism evidence="6 7">
    <name type="scientific">Galemys pyrenaicus</name>
    <name type="common">Iberian desman</name>
    <name type="synonym">Pyrenean desman</name>
    <dbReference type="NCBI Taxonomy" id="202257"/>
    <lineage>
        <taxon>Eukaryota</taxon>
        <taxon>Metazoa</taxon>
        <taxon>Chordata</taxon>
        <taxon>Craniata</taxon>
        <taxon>Vertebrata</taxon>
        <taxon>Euteleostomi</taxon>
        <taxon>Mammalia</taxon>
        <taxon>Eutheria</taxon>
        <taxon>Laurasiatheria</taxon>
        <taxon>Eulipotyphla</taxon>
        <taxon>Talpidae</taxon>
        <taxon>Galemys</taxon>
    </lineage>
</organism>
<evidence type="ECO:0000256" key="3">
    <source>
        <dbReference type="ARBA" id="ARBA00023157"/>
    </source>
</evidence>
<dbReference type="PANTHER" id="PTHR24250">
    <property type="entry name" value="CHYMOTRYPSIN-RELATED"/>
    <property type="match status" value="1"/>
</dbReference>
<dbReference type="Gene3D" id="2.40.10.10">
    <property type="entry name" value="Trypsin-like serine proteases"/>
    <property type="match status" value="1"/>
</dbReference>
<dbReference type="InterPro" id="IPR043504">
    <property type="entry name" value="Peptidase_S1_PA_chymotrypsin"/>
</dbReference>
<dbReference type="InterPro" id="IPR018114">
    <property type="entry name" value="TRYPSIN_HIS"/>
</dbReference>
<dbReference type="SMART" id="SM00020">
    <property type="entry name" value="Tryp_SPc"/>
    <property type="match status" value="1"/>
</dbReference>
<dbReference type="PROSITE" id="PS50240">
    <property type="entry name" value="TRYPSIN_DOM"/>
    <property type="match status" value="1"/>
</dbReference>
<evidence type="ECO:0000313" key="6">
    <source>
        <dbReference type="EMBL" id="KAG8524896.1"/>
    </source>
</evidence>
<feature type="non-terminal residue" evidence="6">
    <location>
        <position position="243"/>
    </location>
</feature>
<protein>
    <submittedName>
        <fullName evidence="6">Chymotrypsinogen 2</fullName>
    </submittedName>
</protein>
<gene>
    <name evidence="6" type="ORF">J0S82_006248</name>
</gene>
<accession>A0A8J6AUZ0</accession>
<dbReference type="EMBL" id="JAGFMF010011253">
    <property type="protein sequence ID" value="KAG8524896.1"/>
    <property type="molecule type" value="Genomic_DNA"/>
</dbReference>
<dbReference type="AlphaFoldDB" id="A0A8J6AUZ0"/>
<dbReference type="GO" id="GO:0006508">
    <property type="term" value="P:proteolysis"/>
    <property type="evidence" value="ECO:0007669"/>
    <property type="project" value="UniProtKB-KW"/>
</dbReference>
<keyword evidence="2" id="KW-0964">Secreted</keyword>
<evidence type="ECO:0000313" key="7">
    <source>
        <dbReference type="Proteomes" id="UP000700334"/>
    </source>
</evidence>
<dbReference type="PRINTS" id="PR00722">
    <property type="entry name" value="CHYMOTRYPSIN"/>
</dbReference>
<dbReference type="InterPro" id="IPR009003">
    <property type="entry name" value="Peptidase_S1_PA"/>
</dbReference>
<feature type="domain" description="Peptidase S1" evidence="5">
    <location>
        <begin position="16"/>
        <end position="241"/>
    </location>
</feature>
<keyword evidence="7" id="KW-1185">Reference proteome</keyword>
<keyword evidence="3" id="KW-1015">Disulfide bond</keyword>
<keyword evidence="4" id="KW-0645">Protease</keyword>
<dbReference type="PROSITE" id="PS00134">
    <property type="entry name" value="TRYPSIN_HIS"/>
    <property type="match status" value="1"/>
</dbReference>
<dbReference type="InterPro" id="IPR001314">
    <property type="entry name" value="Peptidase_S1A"/>
</dbReference>
<dbReference type="GO" id="GO:0004252">
    <property type="term" value="F:serine-type endopeptidase activity"/>
    <property type="evidence" value="ECO:0007669"/>
    <property type="project" value="InterPro"/>
</dbReference>
<dbReference type="GO" id="GO:0005576">
    <property type="term" value="C:extracellular region"/>
    <property type="evidence" value="ECO:0007669"/>
    <property type="project" value="UniProtKB-SubCell"/>
</dbReference>
<evidence type="ECO:0000256" key="1">
    <source>
        <dbReference type="ARBA" id="ARBA00004613"/>
    </source>
</evidence>
<name>A0A8J6AUZ0_GALPY</name>
<dbReference type="InterPro" id="IPR033116">
    <property type="entry name" value="TRYPSIN_SER"/>
</dbReference>
<dbReference type="CDD" id="cd00190">
    <property type="entry name" value="Tryp_SPc"/>
    <property type="match status" value="1"/>
</dbReference>
<dbReference type="PROSITE" id="PS00135">
    <property type="entry name" value="TRYPSIN_SER"/>
    <property type="match status" value="1"/>
</dbReference>
<evidence type="ECO:0000256" key="4">
    <source>
        <dbReference type="RuleBase" id="RU363034"/>
    </source>
</evidence>